<geneLocation type="plasmid" evidence="1">
    <name>pC5.7b</name>
</geneLocation>
<accession>A0A7S5DR85</accession>
<proteinExistence type="predicted"/>
<organism evidence="1">
    <name type="scientific">Rhizobium rhizogenes</name>
    <name type="common">Agrobacterium rhizogenes</name>
    <dbReference type="NCBI Taxonomy" id="359"/>
    <lineage>
        <taxon>Bacteria</taxon>
        <taxon>Pseudomonadati</taxon>
        <taxon>Pseudomonadota</taxon>
        <taxon>Alphaproteobacteria</taxon>
        <taxon>Hyphomicrobiales</taxon>
        <taxon>Rhizobiaceae</taxon>
        <taxon>Rhizobium/Agrobacterium group</taxon>
        <taxon>Rhizobium</taxon>
    </lineage>
</organism>
<keyword evidence="1" id="KW-0614">Plasmid</keyword>
<evidence type="ECO:0000313" key="1">
    <source>
        <dbReference type="EMBL" id="QCL09176.1"/>
    </source>
</evidence>
<dbReference type="EMBL" id="MK318968">
    <property type="protein sequence ID" value="QCL09176.1"/>
    <property type="molecule type" value="Genomic_DNA"/>
</dbReference>
<reference evidence="1" key="1">
    <citation type="submission" date="2018-12" db="EMBL/GenBank/DDBJ databases">
        <title>Three Rhizobium rhizogenes strains isolated from the same crown gall tumor carry diverse plasmids.</title>
        <authorList>
            <person name="Pulawska J."/>
            <person name="Kuzmanovic N."/>
        </authorList>
    </citation>
    <scope>NUCLEOTIDE SEQUENCE</scope>
    <source>
        <strain evidence="1">C5.7</strain>
        <plasmid evidence="1">pC5.7b</plasmid>
    </source>
</reference>
<sequence>MGAWAGEARKSSFFASTPLLCAVWEAFDMHASNVLGIIQLSANTFACAKERSSEPREG</sequence>
<protein>
    <submittedName>
        <fullName evidence="1">Uncharacterized protein</fullName>
    </submittedName>
</protein>
<gene>
    <name evidence="1" type="ORF">pC5.7b_309</name>
</gene>
<dbReference type="AlphaFoldDB" id="A0A7S5DR85"/>
<name>A0A7S5DR85_RHIRH</name>